<dbReference type="GO" id="GO:0008194">
    <property type="term" value="F:UDP-glycosyltransferase activity"/>
    <property type="evidence" value="ECO:0007669"/>
    <property type="project" value="InterPro"/>
</dbReference>
<dbReference type="RefSeq" id="WP_209342422.1">
    <property type="nucleotide sequence ID" value="NZ_JAGIQL010000099.1"/>
</dbReference>
<accession>A0A940MI49</accession>
<proteinExistence type="inferred from homology"/>
<dbReference type="EMBL" id="JAGIQL010000099">
    <property type="protein sequence ID" value="MBP0460092.1"/>
    <property type="molecule type" value="Genomic_DNA"/>
</dbReference>
<comment type="caution">
    <text evidence="7">The sequence shown here is derived from an EMBL/GenBank/DDBJ whole genome shotgun (WGS) entry which is preliminary data.</text>
</comment>
<sequence>MRILFTAWAWPSHVFPMVPLAWACQAAGHEVRVASTASIEAAVAHTGLTSVVAGAEPDLPAMSTKGALTSWHTQGRWPSEWTRHFDLLDPGQRGVLDALAGKEIAMAEAMADGLVAFARVWRPDLVVHDAVSYAGAVAASALGVPSASHMWGSVDVMHNERTLEGEPRAELLRLFDRFGAAPRVDPDVWLDPCPPRLRIAGGADRQSIRYVPYNGPGALPDWLIDPAPRRRVCVTWGVTTGRIGLGGPGDLLDEVVEAVGGLDAELVLALAPGQAERLGALPEGTRVVEGLPLNLLLPSCDAVVHQGGGGTSMTSTAAGVPQLVVSPRPEQMLTGDRLATTGAGRHLVRGELLRESDPVPVVREAVRALLDDPSYRTHATQLRDEVASMPSPADVVGVLERLVAERAGATREAAVAR</sequence>
<dbReference type="PANTHER" id="PTHR48050">
    <property type="entry name" value="STEROL 3-BETA-GLUCOSYLTRANSFERASE"/>
    <property type="match status" value="1"/>
</dbReference>
<dbReference type="SUPFAM" id="SSF53756">
    <property type="entry name" value="UDP-Glycosyltransferase/glycogen phosphorylase"/>
    <property type="match status" value="1"/>
</dbReference>
<dbReference type="InterPro" id="IPR048284">
    <property type="entry name" value="EryCIII-like_N"/>
</dbReference>
<evidence type="ECO:0000259" key="5">
    <source>
        <dbReference type="Pfam" id="PF06722"/>
    </source>
</evidence>
<dbReference type="InterPro" id="IPR002213">
    <property type="entry name" value="UDP_glucos_trans"/>
</dbReference>
<comment type="similarity">
    <text evidence="1">Belongs to the glycosyltransferase 28 family.</text>
</comment>
<organism evidence="7 8">
    <name type="scientific">Streptomyces montanisoli</name>
    <dbReference type="NCBI Taxonomy" id="2798581"/>
    <lineage>
        <taxon>Bacteria</taxon>
        <taxon>Bacillati</taxon>
        <taxon>Actinomycetota</taxon>
        <taxon>Actinomycetes</taxon>
        <taxon>Kitasatosporales</taxon>
        <taxon>Streptomycetaceae</taxon>
        <taxon>Streptomyces</taxon>
    </lineage>
</organism>
<evidence type="ECO:0000313" key="7">
    <source>
        <dbReference type="EMBL" id="MBP0460092.1"/>
    </source>
</evidence>
<name>A0A940MI49_9ACTN</name>
<dbReference type="InterPro" id="IPR050426">
    <property type="entry name" value="Glycosyltransferase_28"/>
</dbReference>
<keyword evidence="8" id="KW-1185">Reference proteome</keyword>
<keyword evidence="3" id="KW-0808">Transferase</keyword>
<keyword evidence="2" id="KW-0328">Glycosyltransferase</keyword>
<dbReference type="Gene3D" id="3.40.50.2000">
    <property type="entry name" value="Glycogen Phosphorylase B"/>
    <property type="match status" value="2"/>
</dbReference>
<feature type="chain" id="PRO_5039587412" evidence="4">
    <location>
        <begin position="24"/>
        <end position="417"/>
    </location>
</feature>
<evidence type="ECO:0000313" key="8">
    <source>
        <dbReference type="Proteomes" id="UP000670475"/>
    </source>
</evidence>
<evidence type="ECO:0000259" key="6">
    <source>
        <dbReference type="Pfam" id="PF21036"/>
    </source>
</evidence>
<evidence type="ECO:0000256" key="2">
    <source>
        <dbReference type="ARBA" id="ARBA00022676"/>
    </source>
</evidence>
<feature type="signal peptide" evidence="4">
    <location>
        <begin position="1"/>
        <end position="23"/>
    </location>
</feature>
<dbReference type="GO" id="GO:0016758">
    <property type="term" value="F:hexosyltransferase activity"/>
    <property type="evidence" value="ECO:0007669"/>
    <property type="project" value="UniProtKB-ARBA"/>
</dbReference>
<dbReference type="AlphaFoldDB" id="A0A940MI49"/>
<dbReference type="Pfam" id="PF21036">
    <property type="entry name" value="EryCIII-like_N"/>
    <property type="match status" value="1"/>
</dbReference>
<protein>
    <submittedName>
        <fullName evidence="7">DUF1205 domain-containing protein</fullName>
    </submittedName>
</protein>
<keyword evidence="4" id="KW-0732">Signal</keyword>
<dbReference type="InterPro" id="IPR010610">
    <property type="entry name" value="EryCIII-like_C"/>
</dbReference>
<evidence type="ECO:0000256" key="3">
    <source>
        <dbReference type="ARBA" id="ARBA00022679"/>
    </source>
</evidence>
<gene>
    <name evidence="7" type="ORF">JFN87_21720</name>
</gene>
<reference evidence="7" key="1">
    <citation type="submission" date="2021-03" db="EMBL/GenBank/DDBJ databases">
        <title>Whole genome sequence of Streptomyces bomunensis MMS17-BM035.</title>
        <authorList>
            <person name="Lee J.H."/>
        </authorList>
    </citation>
    <scope>NUCLEOTIDE SEQUENCE</scope>
    <source>
        <strain evidence="7">MMS17-BM035</strain>
    </source>
</reference>
<dbReference type="Proteomes" id="UP000670475">
    <property type="component" value="Unassembled WGS sequence"/>
</dbReference>
<feature type="domain" description="Erythromycin biosynthesis protein CIII-like C-terminal" evidence="5">
    <location>
        <begin position="254"/>
        <end position="402"/>
    </location>
</feature>
<feature type="domain" description="Erythromycin biosynthesis protein CIII-like N-terminal" evidence="6">
    <location>
        <begin position="22"/>
        <end position="237"/>
    </location>
</feature>
<dbReference type="CDD" id="cd03784">
    <property type="entry name" value="GT1_Gtf-like"/>
    <property type="match status" value="1"/>
</dbReference>
<evidence type="ECO:0000256" key="4">
    <source>
        <dbReference type="SAM" id="SignalP"/>
    </source>
</evidence>
<dbReference type="PANTHER" id="PTHR48050:SF13">
    <property type="entry name" value="STEROL 3-BETA-GLUCOSYLTRANSFERASE UGT80A2"/>
    <property type="match status" value="1"/>
</dbReference>
<evidence type="ECO:0000256" key="1">
    <source>
        <dbReference type="ARBA" id="ARBA00006962"/>
    </source>
</evidence>
<dbReference type="Pfam" id="PF06722">
    <property type="entry name" value="EryCIII-like_C"/>
    <property type="match status" value="1"/>
</dbReference>
<dbReference type="GO" id="GO:0017000">
    <property type="term" value="P:antibiotic biosynthetic process"/>
    <property type="evidence" value="ECO:0007669"/>
    <property type="project" value="UniProtKB-ARBA"/>
</dbReference>